<sequence length="417" mass="48281">MESQFTQLRFDILEEVRLHPQQPGIDALLELDLYPDVEIKDEGQHLKIQGYLRLNGIYVGEGKTDRNEEDPLHTRLREEETNELAYVIPVEITLPADRAERSRISAEVETFDYEVLSPFELKIEAILMIDGLLPEWKEEEEQAEEMEPKYPVFSGATAQPVTISQEHSQDQASNTEENHAAYLQPFEENLEKKDAGNGMEQVQDAELSPETGEKTENAHAGEQEAALPKEESEPEQEKEAHQGVNVEIKPSPQDFWRDRQQSKVRQDESTETPIAKLEKTEKGERTEEEPDMCSKEEVKEQQDLHMEEQSEPYEETQINEETETGMETGCGEETERVGRADWIRWLVKGKEENFVPMRMVIVQENETIDHVANKYEVSADWLVKINRLQTDRLEPGQILQVPEKKNRDDEDREAYFQ</sequence>
<feature type="domain" description="LysM" evidence="2">
    <location>
        <begin position="358"/>
        <end position="401"/>
    </location>
</feature>
<dbReference type="Pfam" id="PF20918">
    <property type="entry name" value="SPOCS_spoVID-N"/>
    <property type="match status" value="1"/>
</dbReference>
<dbReference type="Proteomes" id="UP000538292">
    <property type="component" value="Unassembled WGS sequence"/>
</dbReference>
<feature type="compositionally biased region" description="Basic and acidic residues" evidence="1">
    <location>
        <begin position="276"/>
        <end position="285"/>
    </location>
</feature>
<dbReference type="PROSITE" id="PS51782">
    <property type="entry name" value="LYSM"/>
    <property type="match status" value="1"/>
</dbReference>
<feature type="region of interest" description="Disordered" evidence="1">
    <location>
        <begin position="195"/>
        <end position="295"/>
    </location>
</feature>
<evidence type="ECO:0000256" key="1">
    <source>
        <dbReference type="SAM" id="MobiDB-lite"/>
    </source>
</evidence>
<dbReference type="InterPro" id="IPR048862">
    <property type="entry name" value="SPOCS_spoVID_N"/>
</dbReference>
<evidence type="ECO:0000259" key="2">
    <source>
        <dbReference type="PROSITE" id="PS51782"/>
    </source>
</evidence>
<feature type="compositionally biased region" description="Basic and acidic residues" evidence="1">
    <location>
        <begin position="211"/>
        <end position="241"/>
    </location>
</feature>
<dbReference type="SMART" id="SM00257">
    <property type="entry name" value="LysM"/>
    <property type="match status" value="1"/>
</dbReference>
<accession>A0A7W1XT88</accession>
<keyword evidence="4" id="KW-1185">Reference proteome</keyword>
<reference evidence="3 4" key="1">
    <citation type="submission" date="2020-07" db="EMBL/GenBank/DDBJ databases">
        <title>Thermoactinomyces phylogeny.</title>
        <authorList>
            <person name="Dunlap C."/>
        </authorList>
    </citation>
    <scope>NUCLEOTIDE SEQUENCE [LARGE SCALE GENOMIC DNA]</scope>
    <source>
        <strain evidence="3 4">AMNI-1</strain>
    </source>
</reference>
<evidence type="ECO:0000313" key="4">
    <source>
        <dbReference type="Proteomes" id="UP000538292"/>
    </source>
</evidence>
<dbReference type="EMBL" id="JACEOL010000033">
    <property type="protein sequence ID" value="MBA4602702.1"/>
    <property type="molecule type" value="Genomic_DNA"/>
</dbReference>
<feature type="compositionally biased region" description="Basic and acidic residues" evidence="1">
    <location>
        <begin position="255"/>
        <end position="268"/>
    </location>
</feature>
<comment type="caution">
    <text evidence="3">The sequence shown here is derived from an EMBL/GenBank/DDBJ whole genome shotgun (WGS) entry which is preliminary data.</text>
</comment>
<dbReference type="Gene3D" id="3.10.350.10">
    <property type="entry name" value="LysM domain"/>
    <property type="match status" value="1"/>
</dbReference>
<dbReference type="SUPFAM" id="SSF54106">
    <property type="entry name" value="LysM domain"/>
    <property type="match status" value="1"/>
</dbReference>
<dbReference type="RefSeq" id="WP_181740500.1">
    <property type="nucleotide sequence ID" value="NZ_JACEOL010000033.1"/>
</dbReference>
<dbReference type="InterPro" id="IPR036779">
    <property type="entry name" value="LysM_dom_sf"/>
</dbReference>
<dbReference type="Pfam" id="PF01476">
    <property type="entry name" value="LysM"/>
    <property type="match status" value="1"/>
</dbReference>
<proteinExistence type="predicted"/>
<dbReference type="InterPro" id="IPR018392">
    <property type="entry name" value="LysM"/>
</dbReference>
<dbReference type="AlphaFoldDB" id="A0A7W1XT88"/>
<name>A0A7W1XT88_9BACL</name>
<protein>
    <submittedName>
        <fullName evidence="3">LysM peptidoglycan-binding domain-containing protein</fullName>
    </submittedName>
</protein>
<organism evidence="3 4">
    <name type="scientific">Thermoactinomyces mirandus</name>
    <dbReference type="NCBI Taxonomy" id="2756294"/>
    <lineage>
        <taxon>Bacteria</taxon>
        <taxon>Bacillati</taxon>
        <taxon>Bacillota</taxon>
        <taxon>Bacilli</taxon>
        <taxon>Bacillales</taxon>
        <taxon>Thermoactinomycetaceae</taxon>
        <taxon>Thermoactinomyces</taxon>
    </lineage>
</organism>
<evidence type="ECO:0000313" key="3">
    <source>
        <dbReference type="EMBL" id="MBA4602702.1"/>
    </source>
</evidence>
<gene>
    <name evidence="3" type="ORF">H2C83_10335</name>
</gene>